<organism evidence="1 4">
    <name type="scientific">Natrarchaeobaculum sulfurireducens</name>
    <dbReference type="NCBI Taxonomy" id="2044521"/>
    <lineage>
        <taxon>Archaea</taxon>
        <taxon>Methanobacteriati</taxon>
        <taxon>Methanobacteriota</taxon>
        <taxon>Stenosarchaea group</taxon>
        <taxon>Halobacteria</taxon>
        <taxon>Halobacteriales</taxon>
        <taxon>Natrialbaceae</taxon>
        <taxon>Natrarchaeobaculum</taxon>
    </lineage>
</organism>
<accession>A0A346PMK3</accession>
<evidence type="ECO:0000313" key="3">
    <source>
        <dbReference type="Proteomes" id="UP000258613"/>
    </source>
</evidence>
<name>A0A346PI61_9EURY</name>
<reference evidence="1" key="3">
    <citation type="journal article" date="2019" name="Int. J. Syst. Evol. Microbiol.">
        <title>Natronolimnobius sulfurireducens sp. nov. and Halalkaliarchaeum desulfuricum gen. nov., sp. nov., the first sulfur-respiring alkaliphilic haloarchaea from hypersaline alkaline lakes.</title>
        <authorList>
            <person name="Sorokin D.Y."/>
            <person name="Yakimov M."/>
            <person name="Messina E."/>
            <person name="Merkel A.Y."/>
            <person name="Bale N.J."/>
            <person name="Sinninghe Damste J.S."/>
        </authorList>
    </citation>
    <scope>NUCLEOTIDE SEQUENCE</scope>
    <source>
        <strain evidence="2">AArc-Mg</strain>
        <strain evidence="1">AArc1</strain>
    </source>
</reference>
<gene>
    <name evidence="1" type="ORF">AArc1_2897</name>
    <name evidence="2" type="ORF">AArcMg_0726</name>
</gene>
<reference evidence="4" key="1">
    <citation type="submission" date="2017-10" db="EMBL/GenBank/DDBJ databases">
        <title>Phenotypic and genomic properties of facultatively anaerobic sulfur-reducing natronoarchaea from hypersaline soda lakes.</title>
        <authorList>
            <person name="Sorokin D.Y."/>
            <person name="Kublanov I.V."/>
            <person name="Roman P."/>
            <person name="Sinninghe Damste J.S."/>
            <person name="Golyshin P.N."/>
            <person name="Rojo D."/>
            <person name="Ciordia S."/>
            <person name="Mena Md.C."/>
            <person name="Ferrer M."/>
            <person name="Messina E."/>
            <person name="Smedile F."/>
            <person name="La Spada G."/>
            <person name="La Cono V."/>
            <person name="Yakimov M.M."/>
        </authorList>
    </citation>
    <scope>NUCLEOTIDE SEQUENCE [LARGE SCALE GENOMIC DNA]</scope>
    <source>
        <strain evidence="4">AArc1</strain>
    </source>
</reference>
<dbReference type="OrthoDB" id="205223at2157"/>
<proteinExistence type="predicted"/>
<dbReference type="RefSeq" id="WP_117365198.1">
    <property type="nucleotide sequence ID" value="NZ_CP024047.1"/>
</dbReference>
<dbReference type="KEGG" id="nan:AArc1_2897"/>
<evidence type="ECO:0000313" key="2">
    <source>
        <dbReference type="EMBL" id="AXR80748.1"/>
    </source>
</evidence>
<dbReference type="Proteomes" id="UP000258613">
    <property type="component" value="Chromosome"/>
</dbReference>
<reference evidence="3" key="2">
    <citation type="submission" date="2018-02" db="EMBL/GenBank/DDBJ databases">
        <title>Phenotypic and genomic properties of facultatively anaerobic sulfur-reducing natronoarchaea from hypersaline soda lakes.</title>
        <authorList>
            <person name="Sorokin D.Y."/>
            <person name="Kublanov I.V."/>
            <person name="Roman P."/>
            <person name="Sinninghe Damste J.S."/>
            <person name="Golyshin P.N."/>
            <person name="Rojo D."/>
            <person name="Ciordia S."/>
            <person name="Mena M.D.C."/>
            <person name="Ferrer M."/>
            <person name="Messina E."/>
            <person name="Smedile F."/>
            <person name="La Spada G."/>
            <person name="La Cono V."/>
            <person name="Yakimov M.M."/>
        </authorList>
    </citation>
    <scope>NUCLEOTIDE SEQUENCE [LARGE SCALE GENOMIC DNA]</scope>
    <source>
        <strain evidence="3">AArc-Mg</strain>
    </source>
</reference>
<dbReference type="EMBL" id="CP024047">
    <property type="protein sequence ID" value="AXR79206.1"/>
    <property type="molecule type" value="Genomic_DNA"/>
</dbReference>
<keyword evidence="3" id="KW-1185">Reference proteome</keyword>
<accession>A0A346PI61</accession>
<dbReference type="GeneID" id="37641214"/>
<dbReference type="Proteomes" id="UP000258707">
    <property type="component" value="Chromosome"/>
</dbReference>
<protein>
    <submittedName>
        <fullName evidence="1">Uncharacterized protein</fullName>
    </submittedName>
</protein>
<sequence length="116" mass="12207">MEFAVSRAGTTLVTLHEGTDTTARDEATDELATRLESLAVDGTISDFEITDATVYEHPTAPFDPYTITLEFTVEVIVDADDDASAEEIGASAIAEALENADVSSISYTSSPAVSAD</sequence>
<evidence type="ECO:0000313" key="4">
    <source>
        <dbReference type="Proteomes" id="UP000258707"/>
    </source>
</evidence>
<dbReference type="KEGG" id="nag:AArcMg_0726"/>
<dbReference type="AlphaFoldDB" id="A0A346PI61"/>
<dbReference type="EMBL" id="CP027033">
    <property type="protein sequence ID" value="AXR80748.1"/>
    <property type="molecule type" value="Genomic_DNA"/>
</dbReference>
<evidence type="ECO:0000313" key="1">
    <source>
        <dbReference type="EMBL" id="AXR79206.1"/>
    </source>
</evidence>